<dbReference type="EMBL" id="JJMM01000026">
    <property type="protein sequence ID" value="KDR93997.1"/>
    <property type="molecule type" value="Genomic_DNA"/>
</dbReference>
<dbReference type="Pfam" id="PF14266">
    <property type="entry name" value="YceG_bac"/>
    <property type="match status" value="3"/>
</dbReference>
<gene>
    <name evidence="2" type="ORF">CLIT_23c02690</name>
</gene>
<accession>A0A069RIB7</accession>
<evidence type="ECO:0000259" key="1">
    <source>
        <dbReference type="Pfam" id="PF14266"/>
    </source>
</evidence>
<dbReference type="InterPro" id="IPR025647">
    <property type="entry name" value="YceG_bac"/>
</dbReference>
<dbReference type="OrthoDB" id="2421008at2"/>
<feature type="domain" description="Putative component of 'biosynthetic module'" evidence="1">
    <location>
        <begin position="30"/>
        <end position="237"/>
    </location>
</feature>
<comment type="caution">
    <text evidence="2">The sequence shown here is derived from an EMBL/GenBank/DDBJ whole genome shotgun (WGS) entry which is preliminary data.</text>
</comment>
<dbReference type="Proteomes" id="UP000027946">
    <property type="component" value="Unassembled WGS sequence"/>
</dbReference>
<feature type="domain" description="Putative component of 'biosynthetic module'" evidence="1">
    <location>
        <begin position="274"/>
        <end position="537"/>
    </location>
</feature>
<sequence length="829" mass="94996">MNKYGDIFTTRLKISNDILRDFAEPRKIDMSSQRHDVDIFFYRYIGMDSSKDTYIDQIRSVFISLLEKNIPFLHYIGELSSSLDTSSVSSVKDSFSNCSGLRDIKCVCESLEKNGSFYSTSNDILNISAIASFRKVISLFMANNKNTNMTILKNLCAKLLSWINTTLPKLDEILKSAGDSDKITLPKIIYMGDIKNHEIYFLIFLSMLGCDVLFVNSMGDCEFSMVDKYETYSKLSLNAKTSVEVDYSGIIPSIPKEYFNYTESQNIINASLKSSTDIFLDISYPLQKRSGFIAGESPIVPVFFYRVIGISENSDKYYNSIYTLHKKLSSLKGLYLKFEDQIPIPSDKSSAVIGLGLKNLFEDFDFRNSILWINFLKKQGITNISQNYTINSSFEKNLKLVLDLYIKNTPDINFTKLKNFCLKMLIWAKKYMDALFSGFDFASTDENAYNPKILYYGDIKLHEIYFLILMSKSGCDVLYINTSSDGEFSAIDKNQAYSKTVTLPKKEAIEPFPKTERISRHETVAYKSSREISNIIYSDEDGFYRPWQFENHNASPVTLKTTYDELKILWNEQARLRSSFKADSTTVFIPNIFSKISGVHDDIGEYAQEIEMFKSAENVFFTSDVPFSNSGFSTGTPSGYSKSGTVKRDNTYPYRFFLGSSGKIEKKALVSSSLYKFSHLKTSLQYAIISKIQYLMDSDILTMDHHEDMKLKILSVILNIDKALLNMIQKFDYPFDIPKFIAYDSSENIFSLEDCIIISFLYLFGFDILIITPTGYNNMEKYINSKYFDVHKLEHVKFDLDIQNVYSYSNLARKKGKSLWSSIFGNSGR</sequence>
<name>A0A069RIB7_PEPLI</name>
<evidence type="ECO:0000313" key="3">
    <source>
        <dbReference type="Proteomes" id="UP000027946"/>
    </source>
</evidence>
<dbReference type="eggNOG" id="COG0265">
    <property type="taxonomic scope" value="Bacteria"/>
</dbReference>
<dbReference type="AlphaFoldDB" id="A0A069RIB7"/>
<proteinExistence type="predicted"/>
<feature type="domain" description="Putative component of 'biosynthetic module'" evidence="1">
    <location>
        <begin position="560"/>
        <end position="794"/>
    </location>
</feature>
<protein>
    <recommendedName>
        <fullName evidence="1">Putative component of 'biosynthetic module' domain-containing protein</fullName>
    </recommendedName>
</protein>
<keyword evidence="3" id="KW-1185">Reference proteome</keyword>
<dbReference type="STRING" id="1121324.CLIT_23c02690"/>
<dbReference type="RefSeq" id="WP_052636391.1">
    <property type="nucleotide sequence ID" value="NZ_FSRH01000003.1"/>
</dbReference>
<evidence type="ECO:0000313" key="2">
    <source>
        <dbReference type="EMBL" id="KDR93997.1"/>
    </source>
</evidence>
<organism evidence="2 3">
    <name type="scientific">Peptoclostridium litorale DSM 5388</name>
    <dbReference type="NCBI Taxonomy" id="1121324"/>
    <lineage>
        <taxon>Bacteria</taxon>
        <taxon>Bacillati</taxon>
        <taxon>Bacillota</taxon>
        <taxon>Clostridia</taxon>
        <taxon>Peptostreptococcales</taxon>
        <taxon>Peptoclostridiaceae</taxon>
        <taxon>Peptoclostridium</taxon>
    </lineage>
</organism>
<reference evidence="2 3" key="1">
    <citation type="submission" date="2014-03" db="EMBL/GenBank/DDBJ databases">
        <title>Genome sequence of Clostridium litorale W6, DSM 5388.</title>
        <authorList>
            <person name="Poehlein A."/>
            <person name="Jagirdar A."/>
            <person name="Khonsari B."/>
            <person name="Chibani C.M."/>
            <person name="Gutierrez Gutierrez D.A."/>
            <person name="Davydova E."/>
            <person name="Alghaithi H.S."/>
            <person name="Nair K.P."/>
            <person name="Dhamotharan K."/>
            <person name="Chandran L."/>
            <person name="G W."/>
            <person name="Daniel R."/>
        </authorList>
    </citation>
    <scope>NUCLEOTIDE SEQUENCE [LARGE SCALE GENOMIC DNA]</scope>
    <source>
        <strain evidence="2 3">W6</strain>
    </source>
</reference>